<organism evidence="8 9">
    <name type="scientific">Diploscapter pachys</name>
    <dbReference type="NCBI Taxonomy" id="2018661"/>
    <lineage>
        <taxon>Eukaryota</taxon>
        <taxon>Metazoa</taxon>
        <taxon>Ecdysozoa</taxon>
        <taxon>Nematoda</taxon>
        <taxon>Chromadorea</taxon>
        <taxon>Rhabditida</taxon>
        <taxon>Rhabditina</taxon>
        <taxon>Rhabditomorpha</taxon>
        <taxon>Rhabditoidea</taxon>
        <taxon>Rhabditidae</taxon>
        <taxon>Diploscapter</taxon>
    </lineage>
</organism>
<keyword evidence="3" id="KW-1015">Disulfide bond</keyword>
<keyword evidence="4" id="KW-0675">Receptor</keyword>
<accession>A0A2A2L7V0</accession>
<evidence type="ECO:0000313" key="9">
    <source>
        <dbReference type="Proteomes" id="UP000218231"/>
    </source>
</evidence>
<protein>
    <recommendedName>
        <fullName evidence="7">Netrin receptor UNC5A-D-like N-terminal domain-containing protein</fullName>
    </recommendedName>
</protein>
<evidence type="ECO:0000313" key="8">
    <source>
        <dbReference type="EMBL" id="PAV82341.1"/>
    </source>
</evidence>
<proteinExistence type="predicted"/>
<feature type="domain" description="Netrin receptor UNC5A-D-like N-terminal" evidence="7">
    <location>
        <begin position="6"/>
        <end position="94"/>
    </location>
</feature>
<keyword evidence="2" id="KW-0472">Membrane</keyword>
<gene>
    <name evidence="8" type="ORF">WR25_16770</name>
</gene>
<evidence type="ECO:0000256" key="2">
    <source>
        <dbReference type="ARBA" id="ARBA00023136"/>
    </source>
</evidence>
<dbReference type="Gene3D" id="2.60.40.10">
    <property type="entry name" value="Immunoglobulins"/>
    <property type="match status" value="1"/>
</dbReference>
<keyword evidence="5" id="KW-0325">Glycoprotein</keyword>
<dbReference type="OrthoDB" id="5973910at2759"/>
<evidence type="ECO:0000256" key="4">
    <source>
        <dbReference type="ARBA" id="ARBA00023170"/>
    </source>
</evidence>
<reference evidence="8 9" key="1">
    <citation type="journal article" date="2017" name="Curr. Biol.">
        <title>Genome architecture and evolution of a unichromosomal asexual nematode.</title>
        <authorList>
            <person name="Fradin H."/>
            <person name="Zegar C."/>
            <person name="Gutwein M."/>
            <person name="Lucas J."/>
            <person name="Kovtun M."/>
            <person name="Corcoran D."/>
            <person name="Baugh L.R."/>
            <person name="Kiontke K."/>
            <person name="Gunsalus K."/>
            <person name="Fitch D.H."/>
            <person name="Piano F."/>
        </authorList>
    </citation>
    <scope>NUCLEOTIDE SEQUENCE [LARGE SCALE GENOMIC DNA]</scope>
    <source>
        <strain evidence="8">PF1309</strain>
    </source>
</reference>
<sequence length="139" mass="15661">MDEVVLVQQPSSGHIVRNKPHHLTCKAINAKKIRFKCNEKWLDENRYESVLGTDTNSQLPYMESSVEINRQEIDIAAHTGHFTCQCYASGATETNVVSSDPARIHVASHFSFLRFSTFLQTRQLVLNAASISNLPLFLV</sequence>
<dbReference type="EMBL" id="LIAE01007064">
    <property type="protein sequence ID" value="PAV82341.1"/>
    <property type="molecule type" value="Genomic_DNA"/>
</dbReference>
<evidence type="ECO:0000256" key="5">
    <source>
        <dbReference type="ARBA" id="ARBA00023180"/>
    </source>
</evidence>
<keyword evidence="6" id="KW-0393">Immunoglobulin domain</keyword>
<dbReference type="STRING" id="2018661.A0A2A2L7V0"/>
<evidence type="ECO:0000259" key="7">
    <source>
        <dbReference type="Pfam" id="PF25609"/>
    </source>
</evidence>
<dbReference type="Pfam" id="PF25609">
    <property type="entry name" value="Unc5_NetrinR_N"/>
    <property type="match status" value="1"/>
</dbReference>
<dbReference type="InterPro" id="IPR057755">
    <property type="entry name" value="UNC5A-D-like_N"/>
</dbReference>
<evidence type="ECO:0000256" key="3">
    <source>
        <dbReference type="ARBA" id="ARBA00023157"/>
    </source>
</evidence>
<dbReference type="InterPro" id="IPR013783">
    <property type="entry name" value="Ig-like_fold"/>
</dbReference>
<name>A0A2A2L7V0_9BILA</name>
<evidence type="ECO:0000256" key="6">
    <source>
        <dbReference type="ARBA" id="ARBA00023319"/>
    </source>
</evidence>
<dbReference type="Proteomes" id="UP000218231">
    <property type="component" value="Unassembled WGS sequence"/>
</dbReference>
<evidence type="ECO:0000256" key="1">
    <source>
        <dbReference type="ARBA" id="ARBA00004479"/>
    </source>
</evidence>
<comment type="subcellular location">
    <subcellularLocation>
        <location evidence="1">Membrane</location>
        <topology evidence="1">Single-pass type I membrane protein</topology>
    </subcellularLocation>
</comment>
<dbReference type="AlphaFoldDB" id="A0A2A2L7V0"/>
<comment type="caution">
    <text evidence="8">The sequence shown here is derived from an EMBL/GenBank/DDBJ whole genome shotgun (WGS) entry which is preliminary data.</text>
</comment>
<keyword evidence="9" id="KW-1185">Reference proteome</keyword>